<evidence type="ECO:0000313" key="2">
    <source>
        <dbReference type="Proteomes" id="UP000001107"/>
    </source>
</evidence>
<evidence type="ECO:0000313" key="1">
    <source>
        <dbReference type="EMBL" id="ABR54525.1"/>
    </source>
</evidence>
<dbReference type="OrthoDB" id="70832at2157"/>
<gene>
    <name evidence="1" type="ordered locus">Mevan_0619</name>
</gene>
<dbReference type="Proteomes" id="UP000001107">
    <property type="component" value="Chromosome"/>
</dbReference>
<name>A6UPV3_METVS</name>
<accession>A6UPV3</accession>
<dbReference type="Pfam" id="PF09892">
    <property type="entry name" value="DUF2119"/>
    <property type="match status" value="1"/>
</dbReference>
<dbReference type="HOGENOM" id="CLU_087505_0_0_2"/>
<sequence>MKIYSNSRESFPKKLFLAGIHGNESKYTSKILELLKNRLNLPDIFGNIVIIPEITKNSKYVSTLDEKYYKTNAGKILLGLIEEYRPEFYFEIHSYSKNSYFKLTELNRVNISGIPPFVDLNNGVLMASIPPALRKKFKETDFCMTLEVPNWKSHEVYDIVLEILEFGVNSINRDEMIEKIFKKYPKGAKKAKWLAEEFNLTFL</sequence>
<dbReference type="KEGG" id="mvn:Mevan_0619"/>
<dbReference type="STRING" id="406327.Mevan_0619"/>
<proteinExistence type="predicted"/>
<dbReference type="InterPro" id="IPR019218">
    <property type="entry name" value="DUF2119"/>
</dbReference>
<dbReference type="AlphaFoldDB" id="A6UPV3"/>
<keyword evidence="2" id="KW-1185">Reference proteome</keyword>
<dbReference type="RefSeq" id="WP_011972428.1">
    <property type="nucleotide sequence ID" value="NC_009634.1"/>
</dbReference>
<evidence type="ECO:0008006" key="3">
    <source>
        <dbReference type="Google" id="ProtNLM"/>
    </source>
</evidence>
<dbReference type="EMBL" id="CP000742">
    <property type="protein sequence ID" value="ABR54525.1"/>
    <property type="molecule type" value="Genomic_DNA"/>
</dbReference>
<dbReference type="GeneID" id="5325072"/>
<protein>
    <recommendedName>
        <fullName evidence="3">DUF2119 domain-containing protein</fullName>
    </recommendedName>
</protein>
<reference evidence="1" key="1">
    <citation type="submission" date="2007-06" db="EMBL/GenBank/DDBJ databases">
        <title>Complete sequence of Methanococcus vannielii SB.</title>
        <authorList>
            <consortium name="US DOE Joint Genome Institute"/>
            <person name="Copeland A."/>
            <person name="Lucas S."/>
            <person name="Lapidus A."/>
            <person name="Barry K."/>
            <person name="Glavina del Rio T."/>
            <person name="Dalin E."/>
            <person name="Tice H."/>
            <person name="Pitluck S."/>
            <person name="Chain P."/>
            <person name="Malfatti S."/>
            <person name="Shin M."/>
            <person name="Vergez L."/>
            <person name="Schmutz J."/>
            <person name="Larimer F."/>
            <person name="Land M."/>
            <person name="Hauser L."/>
            <person name="Kyrpides N."/>
            <person name="Anderson I."/>
            <person name="Sieprawska-Lupa M."/>
            <person name="Whitman W.B."/>
            <person name="Richardson P."/>
        </authorList>
    </citation>
    <scope>NUCLEOTIDE SEQUENCE [LARGE SCALE GENOMIC DNA]</scope>
    <source>
        <strain evidence="1">SB</strain>
    </source>
</reference>
<organism evidence="1 2">
    <name type="scientific">Methanococcus vannielii (strain ATCC 35089 / DSM 1224 / JCM 13029 / OCM 148 / SB)</name>
    <dbReference type="NCBI Taxonomy" id="406327"/>
    <lineage>
        <taxon>Archaea</taxon>
        <taxon>Methanobacteriati</taxon>
        <taxon>Methanobacteriota</taxon>
        <taxon>Methanomada group</taxon>
        <taxon>Methanococci</taxon>
        <taxon>Methanococcales</taxon>
        <taxon>Methanococcaceae</taxon>
        <taxon>Methanococcus</taxon>
    </lineage>
</organism>
<dbReference type="PIRSF" id="PIRSF005919">
    <property type="entry name" value="UCP005919"/>
    <property type="match status" value="1"/>
</dbReference>
<dbReference type="eggNOG" id="arCOG04894">
    <property type="taxonomic scope" value="Archaea"/>
</dbReference>